<comment type="caution">
    <text evidence="1">The sequence shown here is derived from an EMBL/GenBank/DDBJ whole genome shotgun (WGS) entry which is preliminary data.</text>
</comment>
<dbReference type="InterPro" id="IPR013328">
    <property type="entry name" value="6PGD_dom2"/>
</dbReference>
<organism evidence="1">
    <name type="scientific">bioreactor metagenome</name>
    <dbReference type="NCBI Taxonomy" id="1076179"/>
    <lineage>
        <taxon>unclassified sequences</taxon>
        <taxon>metagenomes</taxon>
        <taxon>ecological metagenomes</taxon>
    </lineage>
</organism>
<accession>A0A645EID3</accession>
<dbReference type="Gene3D" id="1.10.1040.10">
    <property type="entry name" value="N-(1-d-carboxylethyl)-l-norvaline Dehydrogenase, domain 2"/>
    <property type="match status" value="1"/>
</dbReference>
<sequence length="66" mass="7603">MLARRFDPQFEVEGILKDVRLAREETPRISHTLLDALDELYSDAVEAGLGREDIAAVWSAFQREER</sequence>
<proteinExistence type="predicted"/>
<evidence type="ECO:0008006" key="2">
    <source>
        <dbReference type="Google" id="ProtNLM"/>
    </source>
</evidence>
<gene>
    <name evidence="1" type="ORF">SDC9_147699</name>
</gene>
<dbReference type="InterPro" id="IPR008927">
    <property type="entry name" value="6-PGluconate_DH-like_C_sf"/>
</dbReference>
<dbReference type="SUPFAM" id="SSF48179">
    <property type="entry name" value="6-phosphogluconate dehydrogenase C-terminal domain-like"/>
    <property type="match status" value="1"/>
</dbReference>
<reference evidence="1" key="1">
    <citation type="submission" date="2019-08" db="EMBL/GenBank/DDBJ databases">
        <authorList>
            <person name="Kucharzyk K."/>
            <person name="Murdoch R.W."/>
            <person name="Higgins S."/>
            <person name="Loffler F."/>
        </authorList>
    </citation>
    <scope>NUCLEOTIDE SEQUENCE</scope>
</reference>
<name>A0A645EID3_9ZZZZ</name>
<protein>
    <recommendedName>
        <fullName evidence="2">3-hydroxyisobutyrate dehydrogenase-like NAD-binding domain-containing protein</fullName>
    </recommendedName>
</protein>
<dbReference type="EMBL" id="VSSQ01046542">
    <property type="protein sequence ID" value="MPN00504.1"/>
    <property type="molecule type" value="Genomic_DNA"/>
</dbReference>
<dbReference type="AlphaFoldDB" id="A0A645EID3"/>
<evidence type="ECO:0000313" key="1">
    <source>
        <dbReference type="EMBL" id="MPN00504.1"/>
    </source>
</evidence>